<protein>
    <submittedName>
        <fullName evidence="2">Sugar phosphate isomerase/epimerase</fullName>
    </submittedName>
</protein>
<dbReference type="Pfam" id="PF01261">
    <property type="entry name" value="AP_endonuc_2"/>
    <property type="match status" value="1"/>
</dbReference>
<feature type="domain" description="Xylose isomerase-like TIM barrel" evidence="1">
    <location>
        <begin position="26"/>
        <end position="266"/>
    </location>
</feature>
<dbReference type="InterPro" id="IPR036237">
    <property type="entry name" value="Xyl_isomerase-like_sf"/>
</dbReference>
<dbReference type="PANTHER" id="PTHR12110">
    <property type="entry name" value="HYDROXYPYRUVATE ISOMERASE"/>
    <property type="match status" value="1"/>
</dbReference>
<evidence type="ECO:0000313" key="3">
    <source>
        <dbReference type="Proteomes" id="UP000256869"/>
    </source>
</evidence>
<proteinExistence type="predicted"/>
<dbReference type="InterPro" id="IPR050312">
    <property type="entry name" value="IolE/XylAMocC-like"/>
</dbReference>
<evidence type="ECO:0000259" key="1">
    <source>
        <dbReference type="Pfam" id="PF01261"/>
    </source>
</evidence>
<dbReference type="SUPFAM" id="SSF51658">
    <property type="entry name" value="Xylose isomerase-like"/>
    <property type="match status" value="1"/>
</dbReference>
<keyword evidence="2" id="KW-0413">Isomerase</keyword>
<comment type="caution">
    <text evidence="2">The sequence shown here is derived from an EMBL/GenBank/DDBJ whole genome shotgun (WGS) entry which is preliminary data.</text>
</comment>
<dbReference type="RefSeq" id="WP_115994799.1">
    <property type="nucleotide sequence ID" value="NZ_QRDY01000017.1"/>
</dbReference>
<dbReference type="PANTHER" id="PTHR12110:SF48">
    <property type="entry name" value="BLL3656 PROTEIN"/>
    <property type="match status" value="1"/>
</dbReference>
<dbReference type="InterPro" id="IPR013022">
    <property type="entry name" value="Xyl_isomerase-like_TIM-brl"/>
</dbReference>
<dbReference type="GO" id="GO:0016853">
    <property type="term" value="F:isomerase activity"/>
    <property type="evidence" value="ECO:0007669"/>
    <property type="project" value="UniProtKB-KW"/>
</dbReference>
<dbReference type="OrthoDB" id="9814946at2"/>
<evidence type="ECO:0000313" key="2">
    <source>
        <dbReference type="EMBL" id="RED55525.1"/>
    </source>
</evidence>
<sequence>MFPFRASLNASTLFPFELDILQQMSIAAEAGYEGIEIWMKDLQAYVETGGSTANVKSRAADLGIEIVNAISFIPWADSDEKVRSQALIQADQELTLLSEIGCPSFAAPPFGDVENSTLSELANRFATLHEHIRDYNVAPILEFWGRAKRLSRLSEAVYVAMQSRVPDVKLLLDPFHMYTGGSSLGDLAFVPGHRIGIVHANDYPTSPAQDSIGDAERVFPGDGIAPSAEFANLLASSGYEGYLSLELFVPDFGGKSALEVASHGLAKIKSAYAI</sequence>
<organism evidence="2 3">
    <name type="scientific">Cohnella lupini</name>
    <dbReference type="NCBI Taxonomy" id="1294267"/>
    <lineage>
        <taxon>Bacteria</taxon>
        <taxon>Bacillati</taxon>
        <taxon>Bacillota</taxon>
        <taxon>Bacilli</taxon>
        <taxon>Bacillales</taxon>
        <taxon>Paenibacillaceae</taxon>
        <taxon>Cohnella</taxon>
    </lineage>
</organism>
<dbReference type="AlphaFoldDB" id="A0A3D9I1I9"/>
<dbReference type="Gene3D" id="3.20.20.150">
    <property type="entry name" value="Divalent-metal-dependent TIM barrel enzymes"/>
    <property type="match status" value="1"/>
</dbReference>
<reference evidence="2 3" key="1">
    <citation type="submission" date="2018-07" db="EMBL/GenBank/DDBJ databases">
        <title>Genomic Encyclopedia of Type Strains, Phase III (KMG-III): the genomes of soil and plant-associated and newly described type strains.</title>
        <authorList>
            <person name="Whitman W."/>
        </authorList>
    </citation>
    <scope>NUCLEOTIDE SEQUENCE [LARGE SCALE GENOMIC DNA]</scope>
    <source>
        <strain evidence="2 3">CECT 8236</strain>
    </source>
</reference>
<gene>
    <name evidence="2" type="ORF">DFP95_11759</name>
</gene>
<keyword evidence="3" id="KW-1185">Reference proteome</keyword>
<dbReference type="Proteomes" id="UP000256869">
    <property type="component" value="Unassembled WGS sequence"/>
</dbReference>
<accession>A0A3D9I1I9</accession>
<dbReference type="EMBL" id="QRDY01000017">
    <property type="protein sequence ID" value="RED55525.1"/>
    <property type="molecule type" value="Genomic_DNA"/>
</dbReference>
<name>A0A3D9I1I9_9BACL</name>